<dbReference type="PANTHER" id="PTHR48228:SF5">
    <property type="entry name" value="ALPHA-METHYLACYL-COA RACEMASE"/>
    <property type="match status" value="1"/>
</dbReference>
<dbReference type="SUPFAM" id="SSF89796">
    <property type="entry name" value="CoA-transferase family III (CaiB/BaiF)"/>
    <property type="match status" value="1"/>
</dbReference>
<dbReference type="InterPro" id="IPR044855">
    <property type="entry name" value="CoA-Trfase_III_dom3_sf"/>
</dbReference>
<dbReference type="InterPro" id="IPR003673">
    <property type="entry name" value="CoA-Trfase_fam_III"/>
</dbReference>
<reference evidence="1 2" key="1">
    <citation type="submission" date="2024-03" db="EMBL/GenBank/DDBJ databases">
        <title>Novel species of the genus Variovorax.</title>
        <authorList>
            <person name="Liu Q."/>
            <person name="Xin Y.-H."/>
        </authorList>
    </citation>
    <scope>NUCLEOTIDE SEQUENCE [LARGE SCALE GENOMIC DNA]</scope>
    <source>
        <strain evidence="1 2">KACC 18900</strain>
    </source>
</reference>
<dbReference type="RefSeq" id="WP_340346722.1">
    <property type="nucleotide sequence ID" value="NZ_JBBKZT010000020.1"/>
</dbReference>
<comment type="caution">
    <text evidence="1">The sequence shown here is derived from an EMBL/GenBank/DDBJ whole genome shotgun (WGS) entry which is preliminary data.</text>
</comment>
<dbReference type="InterPro" id="IPR023606">
    <property type="entry name" value="CoA-Trfase_III_dom_1_sf"/>
</dbReference>
<organism evidence="1 2">
    <name type="scientific">Variovorax rhizosphaerae</name>
    <dbReference type="NCBI Taxonomy" id="1836200"/>
    <lineage>
        <taxon>Bacteria</taxon>
        <taxon>Pseudomonadati</taxon>
        <taxon>Pseudomonadota</taxon>
        <taxon>Betaproteobacteria</taxon>
        <taxon>Burkholderiales</taxon>
        <taxon>Comamonadaceae</taxon>
        <taxon>Variovorax</taxon>
    </lineage>
</organism>
<accession>A0ABU8WUV3</accession>
<keyword evidence="2" id="KW-1185">Reference proteome</keyword>
<gene>
    <name evidence="1" type="ORF">WKW82_31420</name>
</gene>
<protein>
    <submittedName>
        <fullName evidence="1">CaiB/BaiF CoA-transferase family protein</fullName>
    </submittedName>
</protein>
<proteinExistence type="predicted"/>
<evidence type="ECO:0000313" key="1">
    <source>
        <dbReference type="EMBL" id="MEJ8851184.1"/>
    </source>
</evidence>
<dbReference type="Proteomes" id="UP001385892">
    <property type="component" value="Unassembled WGS sequence"/>
</dbReference>
<name>A0ABU8WUV3_9BURK</name>
<dbReference type="Gene3D" id="3.30.1540.10">
    <property type="entry name" value="formyl-coa transferase, domain 3"/>
    <property type="match status" value="1"/>
</dbReference>
<dbReference type="EMBL" id="JBBKZT010000020">
    <property type="protein sequence ID" value="MEJ8851184.1"/>
    <property type="molecule type" value="Genomic_DNA"/>
</dbReference>
<dbReference type="InterPro" id="IPR050509">
    <property type="entry name" value="CoA-transferase_III"/>
</dbReference>
<sequence>MEFLVLTVSSSDHVQQQEWHGACGFVGMNTQHTQTGHSAARAPLAGIRVVDFSTLLPGPMCSLLLAQAGAEVIKIERPGSGDEMRSYTPKLGDDAVNFALLNQGKRSLTLDLKDPGARDQAIEVVRTADVLIEQFRPGVMDRLGLGYASMRAVNPRLIYCAITGWGQDGPLANVAAHDLNYQAETGLLGLTAGADGSPGVPNTLSADLSGGAYPAMMNILLALRARDTDGQGRFIDVAMADNLFTFMYWGLGNGFAAGEWPTPGGDLVTGGTPRYQVYRTQDDRFLACAPLEQKFWDNFLRVLEAPHLRSDAADPVGVRTAIAAIIATQTADEWMRRFEGVDACVSIVKSLQEAVEAPHFRHRGVFSARLAAADGTEIPALPLPLAPSLRQMDPSHGYPALGEANAGLEQAVE</sequence>
<dbReference type="Pfam" id="PF02515">
    <property type="entry name" value="CoA_transf_3"/>
    <property type="match status" value="1"/>
</dbReference>
<dbReference type="PANTHER" id="PTHR48228">
    <property type="entry name" value="SUCCINYL-COA--D-CITRAMALATE COA-TRANSFERASE"/>
    <property type="match status" value="1"/>
</dbReference>
<dbReference type="Gene3D" id="3.40.50.10540">
    <property type="entry name" value="Crotonobetainyl-coa:carnitine coa-transferase, domain 1"/>
    <property type="match status" value="1"/>
</dbReference>
<evidence type="ECO:0000313" key="2">
    <source>
        <dbReference type="Proteomes" id="UP001385892"/>
    </source>
</evidence>